<accession>A0A0F8ZYY8</accession>
<feature type="non-terminal residue" evidence="1">
    <location>
        <position position="52"/>
    </location>
</feature>
<comment type="caution">
    <text evidence="1">The sequence shown here is derived from an EMBL/GenBank/DDBJ whole genome shotgun (WGS) entry which is preliminary data.</text>
</comment>
<reference evidence="1" key="1">
    <citation type="journal article" date="2015" name="Nature">
        <title>Complex archaea that bridge the gap between prokaryotes and eukaryotes.</title>
        <authorList>
            <person name="Spang A."/>
            <person name="Saw J.H."/>
            <person name="Jorgensen S.L."/>
            <person name="Zaremba-Niedzwiedzka K."/>
            <person name="Martijn J."/>
            <person name="Lind A.E."/>
            <person name="van Eijk R."/>
            <person name="Schleper C."/>
            <person name="Guy L."/>
            <person name="Ettema T.J."/>
        </authorList>
    </citation>
    <scope>NUCLEOTIDE SEQUENCE</scope>
</reference>
<dbReference type="AlphaFoldDB" id="A0A0F8ZYY8"/>
<organism evidence="1">
    <name type="scientific">marine sediment metagenome</name>
    <dbReference type="NCBI Taxonomy" id="412755"/>
    <lineage>
        <taxon>unclassified sequences</taxon>
        <taxon>metagenomes</taxon>
        <taxon>ecological metagenomes</taxon>
    </lineage>
</organism>
<proteinExistence type="predicted"/>
<gene>
    <name evidence="1" type="ORF">LCGC14_2976970</name>
</gene>
<sequence length="52" mass="5560">MSGVLVHNCILGIGNGERAYGLAKRHPASFASTKDAQHVLDVLWGIFPEVLA</sequence>
<protein>
    <submittedName>
        <fullName evidence="1">Uncharacterized protein</fullName>
    </submittedName>
</protein>
<dbReference type="EMBL" id="LAZR01060693">
    <property type="protein sequence ID" value="KKK65156.1"/>
    <property type="molecule type" value="Genomic_DNA"/>
</dbReference>
<name>A0A0F8ZYY8_9ZZZZ</name>
<evidence type="ECO:0000313" key="1">
    <source>
        <dbReference type="EMBL" id="KKK65156.1"/>
    </source>
</evidence>